<evidence type="ECO:0008006" key="4">
    <source>
        <dbReference type="Google" id="ProtNLM"/>
    </source>
</evidence>
<evidence type="ECO:0000256" key="1">
    <source>
        <dbReference type="SAM" id="SignalP"/>
    </source>
</evidence>
<dbReference type="EMBL" id="AMXF01000105">
    <property type="protein sequence ID" value="ENO96474.1"/>
    <property type="molecule type" value="Genomic_DNA"/>
</dbReference>
<reference evidence="2 3" key="1">
    <citation type="submission" date="2012-09" db="EMBL/GenBank/DDBJ databases">
        <title>Draft Genome Sequences of 6 Strains from Genus Thauera.</title>
        <authorList>
            <person name="Liu B."/>
            <person name="Shapleigh J.P."/>
            <person name="Frostegard A.H."/>
        </authorList>
    </citation>
    <scope>NUCLEOTIDE SEQUENCE [LARGE SCALE GENOMIC DNA]</scope>
    <source>
        <strain evidence="2 3">B4P</strain>
    </source>
</reference>
<dbReference type="AlphaFoldDB" id="N6ZWI0"/>
<protein>
    <recommendedName>
        <fullName evidence="4">FG-GAP repeat-containing protein</fullName>
    </recommendedName>
</protein>
<accession>N6ZWI0</accession>
<evidence type="ECO:0000313" key="3">
    <source>
        <dbReference type="Proteomes" id="UP000013047"/>
    </source>
</evidence>
<proteinExistence type="predicted"/>
<feature type="chain" id="PRO_5004129650" description="FG-GAP repeat-containing protein" evidence="1">
    <location>
        <begin position="23"/>
        <end position="398"/>
    </location>
</feature>
<feature type="signal peptide" evidence="1">
    <location>
        <begin position="1"/>
        <end position="22"/>
    </location>
</feature>
<name>N6ZWI0_9RHOO</name>
<evidence type="ECO:0000313" key="2">
    <source>
        <dbReference type="EMBL" id="ENO96474.1"/>
    </source>
</evidence>
<dbReference type="RefSeq" id="WP_004365618.1">
    <property type="nucleotide sequence ID" value="NZ_AMXF01000105.1"/>
</dbReference>
<keyword evidence="1" id="KW-0732">Signal</keyword>
<organism evidence="2 3">
    <name type="scientific">Thauera phenylacetica B4P</name>
    <dbReference type="NCBI Taxonomy" id="1234382"/>
    <lineage>
        <taxon>Bacteria</taxon>
        <taxon>Pseudomonadati</taxon>
        <taxon>Pseudomonadota</taxon>
        <taxon>Betaproteobacteria</taxon>
        <taxon>Rhodocyclales</taxon>
        <taxon>Zoogloeaceae</taxon>
        <taxon>Thauera</taxon>
    </lineage>
</organism>
<dbReference type="OrthoDB" id="8523968at2"/>
<sequence>MLRTFLPLALGLCLSAVALAQARPPIPSVLLDHMNDLDQRCVAAGGRAGEGRFVVAQDFTGDGRLDYLLSEGDYNCVGRPGLFRQGGVGRVDIFVVDARNAARRVYSDQLIGYRVLAGKPAKVQIARQGTACGAGSNARTQCAAQLGWNGHGFGEAVAVSDPRTQPDAAPAAKAATPVTSAAAVATGSTPAPLAVPPEARPRFLAECRQTYVSRSADAARWADDQCVADWGKVTESAAATDALLAALPASAGEAVLLASLRQRLASVRWAAKPRSRELSASGRLGKLEVSVTGSPAAKTLAVNWMEVGTEPPYDLVGAMRVRGVALTEIACEEFGAGEWQRVFSGSAPGRAPFRLELAQRIAPFANSNSYYAATIDLTGRAPAPPASRSLCSNPSNLL</sequence>
<dbReference type="Proteomes" id="UP000013047">
    <property type="component" value="Unassembled WGS sequence"/>
</dbReference>
<comment type="caution">
    <text evidence="2">The sequence shown here is derived from an EMBL/GenBank/DDBJ whole genome shotgun (WGS) entry which is preliminary data.</text>
</comment>
<gene>
    <name evidence="2" type="ORF">C667_13770</name>
</gene>
<keyword evidence="3" id="KW-1185">Reference proteome</keyword>